<dbReference type="Pfam" id="PF00990">
    <property type="entry name" value="GGDEF"/>
    <property type="match status" value="1"/>
</dbReference>
<comment type="subcellular location">
    <subcellularLocation>
        <location evidence="1">Cell membrane</location>
        <topology evidence="1">Multi-pass membrane protein</topology>
    </subcellularLocation>
</comment>
<dbReference type="CDD" id="cd01949">
    <property type="entry name" value="GGDEF"/>
    <property type="match status" value="1"/>
</dbReference>
<dbReference type="Proteomes" id="UP000198817">
    <property type="component" value="Unassembled WGS sequence"/>
</dbReference>
<gene>
    <name evidence="8" type="ORF">SAMN05216508_1213</name>
</gene>
<proteinExistence type="predicted"/>
<keyword evidence="4" id="KW-1133">Transmembrane helix</keyword>
<name>A0A1I7HNP7_9FIRM</name>
<evidence type="ECO:0000259" key="6">
    <source>
        <dbReference type="PROSITE" id="PS50112"/>
    </source>
</evidence>
<dbReference type="PROSITE" id="PS50887">
    <property type="entry name" value="GGDEF"/>
    <property type="match status" value="1"/>
</dbReference>
<dbReference type="Pfam" id="PF17200">
    <property type="entry name" value="sCache_2"/>
    <property type="match status" value="1"/>
</dbReference>
<dbReference type="InterPro" id="IPR000160">
    <property type="entry name" value="GGDEF_dom"/>
</dbReference>
<accession>A0A1I7HNP7</accession>
<dbReference type="PANTHER" id="PTHR45138:SF9">
    <property type="entry name" value="DIGUANYLATE CYCLASE DGCM-RELATED"/>
    <property type="match status" value="1"/>
</dbReference>
<dbReference type="PROSITE" id="PS50112">
    <property type="entry name" value="PAS"/>
    <property type="match status" value="1"/>
</dbReference>
<evidence type="ECO:0000313" key="9">
    <source>
        <dbReference type="Proteomes" id="UP000198817"/>
    </source>
</evidence>
<dbReference type="PANTHER" id="PTHR45138">
    <property type="entry name" value="REGULATORY COMPONENTS OF SENSORY TRANSDUCTION SYSTEM"/>
    <property type="match status" value="1"/>
</dbReference>
<dbReference type="Gene3D" id="3.30.70.270">
    <property type="match status" value="1"/>
</dbReference>
<dbReference type="RefSeq" id="WP_090471685.1">
    <property type="nucleotide sequence ID" value="NZ_FOWF01000022.1"/>
</dbReference>
<dbReference type="SUPFAM" id="SSF55073">
    <property type="entry name" value="Nucleotide cyclase"/>
    <property type="match status" value="1"/>
</dbReference>
<dbReference type="AlphaFoldDB" id="A0A1I7HNP7"/>
<evidence type="ECO:0000256" key="2">
    <source>
        <dbReference type="ARBA" id="ARBA00022475"/>
    </source>
</evidence>
<evidence type="ECO:0000256" key="5">
    <source>
        <dbReference type="ARBA" id="ARBA00023136"/>
    </source>
</evidence>
<evidence type="ECO:0000256" key="3">
    <source>
        <dbReference type="ARBA" id="ARBA00022692"/>
    </source>
</evidence>
<dbReference type="InterPro" id="IPR000014">
    <property type="entry name" value="PAS"/>
</dbReference>
<dbReference type="STRING" id="155865.SAMN05216515_1223"/>
<dbReference type="SUPFAM" id="SSF55785">
    <property type="entry name" value="PYP-like sensor domain (PAS domain)"/>
    <property type="match status" value="1"/>
</dbReference>
<keyword evidence="3" id="KW-0812">Transmembrane</keyword>
<dbReference type="CDD" id="cd00130">
    <property type="entry name" value="PAS"/>
    <property type="match status" value="1"/>
</dbReference>
<dbReference type="InterPro" id="IPR029787">
    <property type="entry name" value="Nucleotide_cyclase"/>
</dbReference>
<keyword evidence="5" id="KW-0472">Membrane</keyword>
<dbReference type="EMBL" id="FPBT01000021">
    <property type="protein sequence ID" value="SFU62360.1"/>
    <property type="molecule type" value="Genomic_DNA"/>
</dbReference>
<dbReference type="GO" id="GO:0005886">
    <property type="term" value="C:plasma membrane"/>
    <property type="evidence" value="ECO:0007669"/>
    <property type="project" value="UniProtKB-SubCell"/>
</dbReference>
<dbReference type="NCBIfam" id="TIGR00254">
    <property type="entry name" value="GGDEF"/>
    <property type="match status" value="1"/>
</dbReference>
<feature type="domain" description="PAS" evidence="6">
    <location>
        <begin position="448"/>
        <end position="507"/>
    </location>
</feature>
<evidence type="ECO:0000259" key="7">
    <source>
        <dbReference type="PROSITE" id="PS50887"/>
    </source>
</evidence>
<dbReference type="Gene3D" id="3.30.450.20">
    <property type="entry name" value="PAS domain"/>
    <property type="match status" value="2"/>
</dbReference>
<keyword evidence="2" id="KW-1003">Cell membrane</keyword>
<dbReference type="GO" id="GO:0052621">
    <property type="term" value="F:diguanylate cyclase activity"/>
    <property type="evidence" value="ECO:0007669"/>
    <property type="project" value="TreeGrafter"/>
</dbReference>
<sequence>MGKWKNSEKHRELIGSSLLLAFIILLEMNLVIHAFSSVMLHRNSEIVFRTILQNEQQDLRSSVNNTIRDVERERAELKQLGMTEGEIRKVVRNHLSQKIHADRFSDGQYMWVNQIIDYRGGDRYAIRLIHPNLRHTEGAYLSTKTKDVMGNTPYADELRIIKKSGGGFHRYYFKNLDNNEVTEKVAYSRLYRPYNWVISAGENLDGIRSYERQQKEIIAPYLHRVGLSLSGILAVITLLTTVFYTMRFNRILVGKNEELKTTAYHDALTGIYNRGGLIAHLDEWIEDTRTGGMTGAFLDLDDFKLINDLYGHPAGDAALCRLTNFLQQRFPDGLIGRTGGDEFCVVLREGSPEERSERIREAAKAAQEFTYRGDRIRYSVSVGYADFPSQAETRDEFMRIMDNALYAAKEGRDHEAVCFHPSLAHIKREHLGFSVKNMAFGMPGSFLVYRADGDEQILFANDHLIDLFECSDYEDFLEYTCGSFRHIVHPEDLERVEETIRSQIQEGRDQAPDQETGFEDYVEYRILTKTGREKRVIDMGRLVHDEHYGEIYYVFLQNVETLKRISEEDSRWL</sequence>
<dbReference type="InterPro" id="IPR043128">
    <property type="entry name" value="Rev_trsase/Diguanyl_cyclase"/>
</dbReference>
<evidence type="ECO:0000313" key="8">
    <source>
        <dbReference type="EMBL" id="SFU62360.1"/>
    </source>
</evidence>
<dbReference type="InterPro" id="IPR050469">
    <property type="entry name" value="Diguanylate_Cyclase"/>
</dbReference>
<dbReference type="InterPro" id="IPR035965">
    <property type="entry name" value="PAS-like_dom_sf"/>
</dbReference>
<protein>
    <submittedName>
        <fullName evidence="8">Diguanylate cyclase (GGDEF) domain-containing protein</fullName>
    </submittedName>
</protein>
<feature type="domain" description="GGDEF" evidence="7">
    <location>
        <begin position="291"/>
        <end position="421"/>
    </location>
</feature>
<reference evidence="8 9" key="1">
    <citation type="submission" date="2016-10" db="EMBL/GenBank/DDBJ databases">
        <authorList>
            <person name="de Groot N.N."/>
        </authorList>
    </citation>
    <scope>NUCLEOTIDE SEQUENCE [LARGE SCALE GENOMIC DNA]</scope>
    <source>
        <strain evidence="8 9">KHGC13</strain>
    </source>
</reference>
<organism evidence="8 9">
    <name type="scientific">Eubacterium pyruvativorans</name>
    <dbReference type="NCBI Taxonomy" id="155865"/>
    <lineage>
        <taxon>Bacteria</taxon>
        <taxon>Bacillati</taxon>
        <taxon>Bacillota</taxon>
        <taxon>Clostridia</taxon>
        <taxon>Eubacteriales</taxon>
        <taxon>Eubacteriaceae</taxon>
        <taxon>Eubacterium</taxon>
    </lineage>
</organism>
<dbReference type="OrthoDB" id="9805474at2"/>
<evidence type="ECO:0000256" key="4">
    <source>
        <dbReference type="ARBA" id="ARBA00022989"/>
    </source>
</evidence>
<dbReference type="InterPro" id="IPR033480">
    <property type="entry name" value="sCache_2"/>
</dbReference>
<dbReference type="SMART" id="SM00267">
    <property type="entry name" value="GGDEF"/>
    <property type="match status" value="1"/>
</dbReference>
<keyword evidence="9" id="KW-1185">Reference proteome</keyword>
<evidence type="ECO:0000256" key="1">
    <source>
        <dbReference type="ARBA" id="ARBA00004651"/>
    </source>
</evidence>